<keyword evidence="1" id="KW-0479">Metal-binding</keyword>
<evidence type="ECO:0000256" key="3">
    <source>
        <dbReference type="SAM" id="Phobius"/>
    </source>
</evidence>
<dbReference type="GO" id="GO:0061630">
    <property type="term" value="F:ubiquitin protein ligase activity"/>
    <property type="evidence" value="ECO:0007669"/>
    <property type="project" value="TreeGrafter"/>
</dbReference>
<dbReference type="Gene3D" id="3.30.40.10">
    <property type="entry name" value="Zinc/RING finger domain, C3HC4 (zinc finger)"/>
    <property type="match status" value="1"/>
</dbReference>
<feature type="transmembrane region" description="Helical" evidence="3">
    <location>
        <begin position="24"/>
        <end position="44"/>
    </location>
</feature>
<dbReference type="InterPro" id="IPR013083">
    <property type="entry name" value="Znf_RING/FYVE/PHD"/>
</dbReference>
<protein>
    <recommendedName>
        <fullName evidence="4">RING-type domain-containing protein</fullName>
    </recommendedName>
</protein>
<keyword evidence="3" id="KW-0812">Transmembrane</keyword>
<feature type="region of interest" description="Disordered" evidence="2">
    <location>
        <begin position="144"/>
        <end position="194"/>
    </location>
</feature>
<sequence>MEYQSDNHIPTPVPASAPGIDEKTIITVILVVLLFVSLVAPCCINKRRRKTCIRRIRERTLYVDIEEEPEDQWFIAAMERYRASQAAEVRGAASVSNAEERQRERHDEECRLVLLERLSEFTMTLEKGQIIEGGSNDSFFDEATEKEENDGLNVSEPRDDEREEKKTRALANDGSRDVETGSMEESSSKGGNAASSNSINYLPKTCGEIACAYGKVLLPYPGIPKETLFVNEEKTLIESNDLVPRELQNETANAGGVEVAVVGMGKCREVKHGCAVCLELFTEGERVCWSSNNQCPHVFHELCIVDWLVALGKRKRNRGWSDDEEDNGGTANFPMLCPCCRQDFMIRRAP</sequence>
<keyword evidence="3" id="KW-0472">Membrane</keyword>
<feature type="domain" description="RING-type" evidence="4">
    <location>
        <begin position="274"/>
        <end position="341"/>
    </location>
</feature>
<feature type="compositionally biased region" description="Basic and acidic residues" evidence="2">
    <location>
        <begin position="156"/>
        <end position="167"/>
    </location>
</feature>
<keyword evidence="1" id="KW-0862">Zinc</keyword>
<dbReference type="PROSITE" id="PS50089">
    <property type="entry name" value="ZF_RING_2"/>
    <property type="match status" value="1"/>
</dbReference>
<dbReference type="GO" id="GO:0008270">
    <property type="term" value="F:zinc ion binding"/>
    <property type="evidence" value="ECO:0007669"/>
    <property type="project" value="UniProtKB-KW"/>
</dbReference>
<feature type="compositionally biased region" description="Low complexity" evidence="2">
    <location>
        <begin position="184"/>
        <end position="194"/>
    </location>
</feature>
<reference evidence="5" key="1">
    <citation type="submission" date="2021-01" db="EMBL/GenBank/DDBJ databases">
        <authorList>
            <person name="Corre E."/>
            <person name="Pelletier E."/>
            <person name="Niang G."/>
            <person name="Scheremetjew M."/>
            <person name="Finn R."/>
            <person name="Kale V."/>
            <person name="Holt S."/>
            <person name="Cochrane G."/>
            <person name="Meng A."/>
            <person name="Brown T."/>
            <person name="Cohen L."/>
        </authorList>
    </citation>
    <scope>NUCLEOTIDE SEQUENCE</scope>
    <source>
        <strain evidence="5">Isolate 1302-5</strain>
    </source>
</reference>
<accession>A0A7S4JUW1</accession>
<keyword evidence="3" id="KW-1133">Transmembrane helix</keyword>
<dbReference type="EMBL" id="HBKQ01049488">
    <property type="protein sequence ID" value="CAE2274698.1"/>
    <property type="molecule type" value="Transcribed_RNA"/>
</dbReference>
<dbReference type="AlphaFoldDB" id="A0A7S4JUW1"/>
<dbReference type="PANTHER" id="PTHR22765:SF348">
    <property type="entry name" value="OS09G0446275 PROTEIN"/>
    <property type="match status" value="1"/>
</dbReference>
<dbReference type="PANTHER" id="PTHR22765">
    <property type="entry name" value="RING FINGER AND PROTEASE ASSOCIATED DOMAIN-CONTAINING"/>
    <property type="match status" value="1"/>
</dbReference>
<gene>
    <name evidence="5" type="ORF">OAUR00152_LOCUS34120</name>
</gene>
<proteinExistence type="predicted"/>
<organism evidence="5">
    <name type="scientific">Odontella aurita</name>
    <dbReference type="NCBI Taxonomy" id="265563"/>
    <lineage>
        <taxon>Eukaryota</taxon>
        <taxon>Sar</taxon>
        <taxon>Stramenopiles</taxon>
        <taxon>Ochrophyta</taxon>
        <taxon>Bacillariophyta</taxon>
        <taxon>Mediophyceae</taxon>
        <taxon>Biddulphiophycidae</taxon>
        <taxon>Eupodiscales</taxon>
        <taxon>Odontellaceae</taxon>
        <taxon>Odontella</taxon>
    </lineage>
</organism>
<dbReference type="SUPFAM" id="SSF57850">
    <property type="entry name" value="RING/U-box"/>
    <property type="match status" value="1"/>
</dbReference>
<name>A0A7S4JUW1_9STRA</name>
<keyword evidence="1" id="KW-0863">Zinc-finger</keyword>
<dbReference type="GO" id="GO:0006511">
    <property type="term" value="P:ubiquitin-dependent protein catabolic process"/>
    <property type="evidence" value="ECO:0007669"/>
    <property type="project" value="TreeGrafter"/>
</dbReference>
<evidence type="ECO:0000259" key="4">
    <source>
        <dbReference type="PROSITE" id="PS50089"/>
    </source>
</evidence>
<dbReference type="InterPro" id="IPR051826">
    <property type="entry name" value="E3_ubiquitin-ligase_domain"/>
</dbReference>
<evidence type="ECO:0000256" key="2">
    <source>
        <dbReference type="SAM" id="MobiDB-lite"/>
    </source>
</evidence>
<evidence type="ECO:0000313" key="5">
    <source>
        <dbReference type="EMBL" id="CAE2274698.1"/>
    </source>
</evidence>
<evidence type="ECO:0000256" key="1">
    <source>
        <dbReference type="PROSITE-ProRule" id="PRU00175"/>
    </source>
</evidence>
<dbReference type="InterPro" id="IPR001841">
    <property type="entry name" value="Znf_RING"/>
</dbReference>